<evidence type="ECO:0000313" key="1">
    <source>
        <dbReference type="EMBL" id="KAK7032518.1"/>
    </source>
</evidence>
<accession>A0AAW0BZM9</accession>
<dbReference type="AlphaFoldDB" id="A0AAW0BZM9"/>
<dbReference type="EMBL" id="JAYKXP010000064">
    <property type="protein sequence ID" value="KAK7032518.1"/>
    <property type="molecule type" value="Genomic_DNA"/>
</dbReference>
<sequence>MSLYIILGPLAGLFKTEVPYIILSLLGVSGSERIHFFIALGPALLVTADVGRIVVKGSEGLWVHSSPSPTALNAIKKLTLVTMGQRSQERTLEYLLTRPSSPIIPFLGPFAQETELAAPISASPSSLGDVLLLSDPRPLNVGREYVSQTGVDSIGGVVTSTPEWIEDETYNPWHHDPALEVDEHE</sequence>
<protein>
    <submittedName>
        <fullName evidence="1">Uncharacterized protein</fullName>
    </submittedName>
</protein>
<dbReference type="Proteomes" id="UP001383192">
    <property type="component" value="Unassembled WGS sequence"/>
</dbReference>
<reference evidence="1 2" key="1">
    <citation type="submission" date="2024-01" db="EMBL/GenBank/DDBJ databases">
        <title>A draft genome for a cacao thread blight-causing isolate of Paramarasmius palmivorus.</title>
        <authorList>
            <person name="Baruah I.K."/>
            <person name="Bukari Y."/>
            <person name="Amoako-Attah I."/>
            <person name="Meinhardt L.W."/>
            <person name="Bailey B.A."/>
            <person name="Cohen S.P."/>
        </authorList>
    </citation>
    <scope>NUCLEOTIDE SEQUENCE [LARGE SCALE GENOMIC DNA]</scope>
    <source>
        <strain evidence="1 2">GH-12</strain>
    </source>
</reference>
<comment type="caution">
    <text evidence="1">The sequence shown here is derived from an EMBL/GenBank/DDBJ whole genome shotgun (WGS) entry which is preliminary data.</text>
</comment>
<organism evidence="1 2">
    <name type="scientific">Paramarasmius palmivorus</name>
    <dbReference type="NCBI Taxonomy" id="297713"/>
    <lineage>
        <taxon>Eukaryota</taxon>
        <taxon>Fungi</taxon>
        <taxon>Dikarya</taxon>
        <taxon>Basidiomycota</taxon>
        <taxon>Agaricomycotina</taxon>
        <taxon>Agaricomycetes</taxon>
        <taxon>Agaricomycetidae</taxon>
        <taxon>Agaricales</taxon>
        <taxon>Marasmiineae</taxon>
        <taxon>Marasmiaceae</taxon>
        <taxon>Paramarasmius</taxon>
    </lineage>
</organism>
<name>A0AAW0BZM9_9AGAR</name>
<keyword evidence="2" id="KW-1185">Reference proteome</keyword>
<gene>
    <name evidence="1" type="ORF">VNI00_013087</name>
</gene>
<evidence type="ECO:0000313" key="2">
    <source>
        <dbReference type="Proteomes" id="UP001383192"/>
    </source>
</evidence>
<proteinExistence type="predicted"/>